<dbReference type="PROSITE" id="PS50090">
    <property type="entry name" value="MYB_LIKE"/>
    <property type="match status" value="1"/>
</dbReference>
<dbReference type="InterPro" id="IPR037830">
    <property type="entry name" value="ZZZ3"/>
</dbReference>
<dbReference type="CDD" id="cd00167">
    <property type="entry name" value="SANT"/>
    <property type="match status" value="1"/>
</dbReference>
<proteinExistence type="predicted"/>
<dbReference type="Pfam" id="PF00249">
    <property type="entry name" value="Myb_DNA-binding"/>
    <property type="match status" value="1"/>
</dbReference>
<dbReference type="Gene3D" id="3.30.60.90">
    <property type="match status" value="1"/>
</dbReference>
<accession>A0ABN8NHR3</accession>
<evidence type="ECO:0000259" key="8">
    <source>
        <dbReference type="PROSITE" id="PS51294"/>
    </source>
</evidence>
<dbReference type="InterPro" id="IPR017930">
    <property type="entry name" value="Myb_dom"/>
</dbReference>
<reference evidence="9 10" key="1">
    <citation type="submission" date="2022-05" db="EMBL/GenBank/DDBJ databases">
        <authorList>
            <consortium name="Genoscope - CEA"/>
            <person name="William W."/>
        </authorList>
    </citation>
    <scope>NUCLEOTIDE SEQUENCE [LARGE SCALE GENOMIC DNA]</scope>
</reference>
<feature type="region of interest" description="Disordered" evidence="5">
    <location>
        <begin position="306"/>
        <end position="340"/>
    </location>
</feature>
<keyword evidence="3" id="KW-0862">Zinc</keyword>
<dbReference type="PANTHER" id="PTHR22705">
    <property type="entry name" value="ZINC FINGER, ZZ DOMAIN CONTAINING 3"/>
    <property type="match status" value="1"/>
</dbReference>
<dbReference type="Proteomes" id="UP001159405">
    <property type="component" value="Unassembled WGS sequence"/>
</dbReference>
<dbReference type="InterPro" id="IPR000433">
    <property type="entry name" value="Znf_ZZ"/>
</dbReference>
<evidence type="ECO:0000259" key="7">
    <source>
        <dbReference type="PROSITE" id="PS50135"/>
    </source>
</evidence>
<evidence type="ECO:0000313" key="9">
    <source>
        <dbReference type="EMBL" id="CAH3109817.1"/>
    </source>
</evidence>
<dbReference type="PROSITE" id="PS51294">
    <property type="entry name" value="HTH_MYB"/>
    <property type="match status" value="1"/>
</dbReference>
<keyword evidence="10" id="KW-1185">Reference proteome</keyword>
<evidence type="ECO:0000259" key="6">
    <source>
        <dbReference type="PROSITE" id="PS50090"/>
    </source>
</evidence>
<evidence type="ECO:0000256" key="2">
    <source>
        <dbReference type="ARBA" id="ARBA00022771"/>
    </source>
</evidence>
<feature type="compositionally biased region" description="Polar residues" evidence="5">
    <location>
        <begin position="315"/>
        <end position="340"/>
    </location>
</feature>
<dbReference type="SUPFAM" id="SSF46689">
    <property type="entry name" value="Homeodomain-like"/>
    <property type="match status" value="1"/>
</dbReference>
<feature type="domain" description="HTH myb-type" evidence="8">
    <location>
        <begin position="400"/>
        <end position="454"/>
    </location>
</feature>
<dbReference type="SUPFAM" id="SSF57850">
    <property type="entry name" value="RING/U-box"/>
    <property type="match status" value="1"/>
</dbReference>
<keyword evidence="1" id="KW-0479">Metal-binding</keyword>
<evidence type="ECO:0000256" key="1">
    <source>
        <dbReference type="ARBA" id="ARBA00022723"/>
    </source>
</evidence>
<sequence length="652" mass="72213">MNKTRKRSTRDLDVATSDYIHLQGAGLSANNDISLDHTGVKQEKIRDGYNENSSTGSSDCSYDQATGIISITEAECEEEVDVGSNDYLNDQVSVTGSLQQKITESNSGRVIYMEVNGDGDCIENISAGSVDSISDQNAGVTSTKGGELNQKSTEISDLKLPAIQPKIFSHEHGRDSISLEKEPVSMDVHSMDGKQLGGEEDGDDEDVDHHNRFYFESDHLALKDNKHYHLLLQSLLVLESQRSQAVKDLDVLYKQQAKALQDPISFVEKLQNNEPLDLPTHHNVVKLPFIPWEEYSISLSTLDKQRLSNPHHTRAATSQNPGKASDSATNSTDGNESASMSSESNLYSVFGGEFVASKHGKPLGRESLTSVFTTRSSDATNGKVVRGRFCDDQKPGTFNQPWTTEEQAKLEKLLQIYPQEEVESKRWEKIAAALGNRTLKQVASRVQKYFIKLAKSGLPVPGRMPNLPRPGVRSKRASHHYQALGFRNSTFFPSYRPKVLMDDEDDASSVATDDTGGYLSDEESVPAHLRDTDDYKELMELKRIKRQKIVEYQQTEERVLHNGFMCDGCGVSPIPGTRWHCNDCSKDNSVDFCNECVERGNVNIGSHSSEHSLEPAKGNSSFFVDGDYVGFSEGATSAGYNYLDPNFLPSAR</sequence>
<dbReference type="Pfam" id="PF00569">
    <property type="entry name" value="ZZ"/>
    <property type="match status" value="1"/>
</dbReference>
<feature type="domain" description="ZZ-type" evidence="7">
    <location>
        <begin position="561"/>
        <end position="621"/>
    </location>
</feature>
<evidence type="ECO:0008006" key="11">
    <source>
        <dbReference type="Google" id="ProtNLM"/>
    </source>
</evidence>
<evidence type="ECO:0000313" key="10">
    <source>
        <dbReference type="Proteomes" id="UP001159405"/>
    </source>
</evidence>
<evidence type="ECO:0000256" key="5">
    <source>
        <dbReference type="SAM" id="MobiDB-lite"/>
    </source>
</evidence>
<name>A0ABN8NHR3_9CNID</name>
<dbReference type="InterPro" id="IPR043145">
    <property type="entry name" value="Znf_ZZ_sf"/>
</dbReference>
<dbReference type="SMART" id="SM00717">
    <property type="entry name" value="SANT"/>
    <property type="match status" value="1"/>
</dbReference>
<dbReference type="EMBL" id="CALNXK010000022">
    <property type="protein sequence ID" value="CAH3109817.1"/>
    <property type="molecule type" value="Genomic_DNA"/>
</dbReference>
<dbReference type="Gene3D" id="1.10.10.60">
    <property type="entry name" value="Homeodomain-like"/>
    <property type="match status" value="1"/>
</dbReference>
<dbReference type="SMART" id="SM00291">
    <property type="entry name" value="ZnF_ZZ"/>
    <property type="match status" value="1"/>
</dbReference>
<evidence type="ECO:0000256" key="4">
    <source>
        <dbReference type="PROSITE-ProRule" id="PRU00228"/>
    </source>
</evidence>
<organism evidence="9 10">
    <name type="scientific">Porites lobata</name>
    <dbReference type="NCBI Taxonomy" id="104759"/>
    <lineage>
        <taxon>Eukaryota</taxon>
        <taxon>Metazoa</taxon>
        <taxon>Cnidaria</taxon>
        <taxon>Anthozoa</taxon>
        <taxon>Hexacorallia</taxon>
        <taxon>Scleractinia</taxon>
        <taxon>Fungiina</taxon>
        <taxon>Poritidae</taxon>
        <taxon>Porites</taxon>
    </lineage>
</organism>
<dbReference type="PROSITE" id="PS50135">
    <property type="entry name" value="ZF_ZZ_2"/>
    <property type="match status" value="1"/>
</dbReference>
<gene>
    <name evidence="9" type="ORF">PLOB_00018866</name>
</gene>
<keyword evidence="2 4" id="KW-0863">Zinc-finger</keyword>
<dbReference type="InterPro" id="IPR001005">
    <property type="entry name" value="SANT/Myb"/>
</dbReference>
<dbReference type="PANTHER" id="PTHR22705:SF0">
    <property type="entry name" value="ZZ-TYPE ZINC FINGER-CONTAINING PROTEIN 3"/>
    <property type="match status" value="1"/>
</dbReference>
<feature type="domain" description="Myb-like" evidence="6">
    <location>
        <begin position="394"/>
        <end position="450"/>
    </location>
</feature>
<comment type="caution">
    <text evidence="9">The sequence shown here is derived from an EMBL/GenBank/DDBJ whole genome shotgun (WGS) entry which is preliminary data.</text>
</comment>
<dbReference type="InterPro" id="IPR009057">
    <property type="entry name" value="Homeodomain-like_sf"/>
</dbReference>
<protein>
    <recommendedName>
        <fullName evidence="11">ZZ-type zinc finger-containing protein 3</fullName>
    </recommendedName>
</protein>
<evidence type="ECO:0000256" key="3">
    <source>
        <dbReference type="ARBA" id="ARBA00022833"/>
    </source>
</evidence>